<feature type="region of interest" description="Disordered" evidence="3">
    <location>
        <begin position="108"/>
        <end position="140"/>
    </location>
</feature>
<dbReference type="RefSeq" id="WP_145026983.1">
    <property type="nucleotide sequence ID" value="NZ_CP036271.1"/>
</dbReference>
<evidence type="ECO:0000256" key="1">
    <source>
        <dbReference type="ARBA" id="ARBA00022517"/>
    </source>
</evidence>
<feature type="compositionally biased region" description="Acidic residues" evidence="3">
    <location>
        <begin position="115"/>
        <end position="140"/>
    </location>
</feature>
<comment type="subunit">
    <text evidence="2">Monomer. Binds 30S ribosomal subunits, but not 50S ribosomal subunits or 70S ribosomes.</text>
</comment>
<reference evidence="4 5" key="1">
    <citation type="submission" date="2019-02" db="EMBL/GenBank/DDBJ databases">
        <title>Deep-cultivation of Planctomycetes and their phenomic and genomic characterization uncovers novel biology.</title>
        <authorList>
            <person name="Wiegand S."/>
            <person name="Jogler M."/>
            <person name="Boedeker C."/>
            <person name="Pinto D."/>
            <person name="Vollmers J."/>
            <person name="Rivas-Marin E."/>
            <person name="Kohn T."/>
            <person name="Peeters S.H."/>
            <person name="Heuer A."/>
            <person name="Rast P."/>
            <person name="Oberbeckmann S."/>
            <person name="Bunk B."/>
            <person name="Jeske O."/>
            <person name="Meyerdierks A."/>
            <person name="Storesund J.E."/>
            <person name="Kallscheuer N."/>
            <person name="Luecker S."/>
            <person name="Lage O.M."/>
            <person name="Pohl T."/>
            <person name="Merkel B.J."/>
            <person name="Hornburger P."/>
            <person name="Mueller R.-W."/>
            <person name="Bruemmer F."/>
            <person name="Labrenz M."/>
            <person name="Spormann A.M."/>
            <person name="Op den Camp H."/>
            <person name="Overmann J."/>
            <person name="Amann R."/>
            <person name="Jetten M.S.M."/>
            <person name="Mascher T."/>
            <person name="Medema M.H."/>
            <person name="Devos D.P."/>
            <person name="Kaster A.-K."/>
            <person name="Ovreas L."/>
            <person name="Rohde M."/>
            <person name="Galperin M.Y."/>
            <person name="Jogler C."/>
        </authorList>
    </citation>
    <scope>NUCLEOTIDE SEQUENCE [LARGE SCALE GENOMIC DNA]</scope>
    <source>
        <strain evidence="4 5">Pan44</strain>
    </source>
</reference>
<dbReference type="Pfam" id="PF02033">
    <property type="entry name" value="RBFA"/>
    <property type="match status" value="1"/>
</dbReference>
<dbReference type="AlphaFoldDB" id="A0A517S8T4"/>
<organism evidence="4 5">
    <name type="scientific">Caulifigura coniformis</name>
    <dbReference type="NCBI Taxonomy" id="2527983"/>
    <lineage>
        <taxon>Bacteria</taxon>
        <taxon>Pseudomonadati</taxon>
        <taxon>Planctomycetota</taxon>
        <taxon>Planctomycetia</taxon>
        <taxon>Planctomycetales</taxon>
        <taxon>Planctomycetaceae</taxon>
        <taxon>Caulifigura</taxon>
    </lineage>
</organism>
<dbReference type="GO" id="GO:0005829">
    <property type="term" value="C:cytosol"/>
    <property type="evidence" value="ECO:0007669"/>
    <property type="project" value="TreeGrafter"/>
</dbReference>
<dbReference type="Gene3D" id="3.30.300.20">
    <property type="match status" value="1"/>
</dbReference>
<dbReference type="PANTHER" id="PTHR33515:SF1">
    <property type="entry name" value="RIBOSOME-BINDING FACTOR A, CHLOROPLASTIC-RELATED"/>
    <property type="match status" value="1"/>
</dbReference>
<dbReference type="GO" id="GO:0043024">
    <property type="term" value="F:ribosomal small subunit binding"/>
    <property type="evidence" value="ECO:0007669"/>
    <property type="project" value="TreeGrafter"/>
</dbReference>
<name>A0A517S8T4_9PLAN</name>
<dbReference type="PANTHER" id="PTHR33515">
    <property type="entry name" value="RIBOSOME-BINDING FACTOR A, CHLOROPLASTIC-RELATED"/>
    <property type="match status" value="1"/>
</dbReference>
<keyword evidence="1 2" id="KW-0690">Ribosome biogenesis</keyword>
<evidence type="ECO:0000256" key="3">
    <source>
        <dbReference type="SAM" id="MobiDB-lite"/>
    </source>
</evidence>
<keyword evidence="2" id="KW-0963">Cytoplasm</keyword>
<comment type="similarity">
    <text evidence="2">Belongs to the RbfA family.</text>
</comment>
<dbReference type="InterPro" id="IPR023799">
    <property type="entry name" value="RbfA_dom_sf"/>
</dbReference>
<dbReference type="GO" id="GO:0030490">
    <property type="term" value="P:maturation of SSU-rRNA"/>
    <property type="evidence" value="ECO:0007669"/>
    <property type="project" value="UniProtKB-UniRule"/>
</dbReference>
<dbReference type="InterPro" id="IPR020053">
    <property type="entry name" value="Ribosome-bd_factorA_CS"/>
</dbReference>
<evidence type="ECO:0000313" key="4">
    <source>
        <dbReference type="EMBL" id="QDT52544.1"/>
    </source>
</evidence>
<comment type="subcellular location">
    <subcellularLocation>
        <location evidence="2">Cytoplasm</location>
    </subcellularLocation>
</comment>
<dbReference type="InParanoid" id="A0A517S8T4"/>
<dbReference type="InterPro" id="IPR015946">
    <property type="entry name" value="KH_dom-like_a/b"/>
</dbReference>
<dbReference type="HAMAP" id="MF_00003">
    <property type="entry name" value="RbfA"/>
    <property type="match status" value="1"/>
</dbReference>
<comment type="function">
    <text evidence="2">One of several proteins that assist in the late maturation steps of the functional core of the 30S ribosomal subunit. Associates with free 30S ribosomal subunits (but not with 30S subunits that are part of 70S ribosomes or polysomes). Required for efficient processing of 16S rRNA. May interact with the 5'-terminal helix region of 16S rRNA.</text>
</comment>
<accession>A0A517S8T4</accession>
<keyword evidence="5" id="KW-1185">Reference proteome</keyword>
<dbReference type="FunCoup" id="A0A517S8T4">
    <property type="interactions" value="447"/>
</dbReference>
<dbReference type="InterPro" id="IPR000238">
    <property type="entry name" value="RbfA"/>
</dbReference>
<protein>
    <recommendedName>
        <fullName evidence="2">Ribosome-binding factor A</fullName>
    </recommendedName>
</protein>
<gene>
    <name evidence="2 4" type="primary">rbfA</name>
    <name evidence="4" type="ORF">Pan44_05560</name>
</gene>
<proteinExistence type="inferred from homology"/>
<dbReference type="PROSITE" id="PS01319">
    <property type="entry name" value="RBFA"/>
    <property type="match status" value="1"/>
</dbReference>
<dbReference type="OrthoDB" id="307788at2"/>
<dbReference type="NCBIfam" id="TIGR00082">
    <property type="entry name" value="rbfA"/>
    <property type="match status" value="1"/>
</dbReference>
<sequence length="140" mass="15435">MSHRRTAKVAQAIRQVVSTAILTELRDPRVKKVTVLNVEVPPDLRSAKVYVSVMGEEREGFLVLRGLQSARGFLQSRIADEIDLRWTPILEFVLDNGVKKSIETSKMLRDAGVGTEDDEDAPEAAEADGEDVPESEDDSG</sequence>
<dbReference type="KEGG" id="ccos:Pan44_05560"/>
<dbReference type="Proteomes" id="UP000315700">
    <property type="component" value="Chromosome"/>
</dbReference>
<evidence type="ECO:0000313" key="5">
    <source>
        <dbReference type="Proteomes" id="UP000315700"/>
    </source>
</evidence>
<dbReference type="SUPFAM" id="SSF89919">
    <property type="entry name" value="Ribosome-binding factor A, RbfA"/>
    <property type="match status" value="1"/>
</dbReference>
<evidence type="ECO:0000256" key="2">
    <source>
        <dbReference type="HAMAP-Rule" id="MF_00003"/>
    </source>
</evidence>
<dbReference type="EMBL" id="CP036271">
    <property type="protein sequence ID" value="QDT52544.1"/>
    <property type="molecule type" value="Genomic_DNA"/>
</dbReference>